<dbReference type="GO" id="GO:0003735">
    <property type="term" value="F:structural constituent of ribosome"/>
    <property type="evidence" value="ECO:0007669"/>
    <property type="project" value="UniProtKB-UniRule"/>
</dbReference>
<dbReference type="HAMAP" id="MF_01365_B">
    <property type="entry name" value="Ribosomal_uL6_B"/>
    <property type="match status" value="1"/>
</dbReference>
<dbReference type="InterPro" id="IPR019906">
    <property type="entry name" value="Ribosomal_uL6_bac-type"/>
</dbReference>
<evidence type="ECO:0000313" key="9">
    <source>
        <dbReference type="EMBL" id="HGW92415.1"/>
    </source>
</evidence>
<dbReference type="GO" id="GO:0002181">
    <property type="term" value="P:cytoplasmic translation"/>
    <property type="evidence" value="ECO:0007669"/>
    <property type="project" value="TreeGrafter"/>
</dbReference>
<keyword evidence="4 5" id="KW-0687">Ribonucleoprotein</keyword>
<evidence type="ECO:0000256" key="1">
    <source>
        <dbReference type="ARBA" id="ARBA00022730"/>
    </source>
</evidence>
<dbReference type="InterPro" id="IPR000702">
    <property type="entry name" value="Ribosomal_uL6-like"/>
</dbReference>
<accession>A0A7C4U953</accession>
<reference evidence="9" key="1">
    <citation type="journal article" date="2020" name="mSystems">
        <title>Genome- and Community-Level Interaction Insights into Carbon Utilization and Element Cycling Functions of Hydrothermarchaeota in Hydrothermal Sediment.</title>
        <authorList>
            <person name="Zhou Z."/>
            <person name="Liu Y."/>
            <person name="Xu W."/>
            <person name="Pan J."/>
            <person name="Luo Z.H."/>
            <person name="Li M."/>
        </authorList>
    </citation>
    <scope>NUCLEOTIDE SEQUENCE [LARGE SCALE GENOMIC DNA]</scope>
    <source>
        <strain evidence="9">SpSt-780</strain>
    </source>
</reference>
<dbReference type="GO" id="GO:0019843">
    <property type="term" value="F:rRNA binding"/>
    <property type="evidence" value="ECO:0007669"/>
    <property type="project" value="UniProtKB-UniRule"/>
</dbReference>
<dbReference type="InterPro" id="IPR002358">
    <property type="entry name" value="Ribosomal_uL6_CS"/>
</dbReference>
<dbReference type="InterPro" id="IPR020040">
    <property type="entry name" value="Ribosomal_uL6_a/b-dom"/>
</dbReference>
<evidence type="ECO:0000256" key="5">
    <source>
        <dbReference type="HAMAP-Rule" id="MF_01365"/>
    </source>
</evidence>
<dbReference type="PROSITE" id="PS00525">
    <property type="entry name" value="RIBOSOMAL_L6_1"/>
    <property type="match status" value="1"/>
</dbReference>
<evidence type="ECO:0000256" key="4">
    <source>
        <dbReference type="ARBA" id="ARBA00023274"/>
    </source>
</evidence>
<feature type="domain" description="Large ribosomal subunit protein uL6 alpha-beta" evidence="8">
    <location>
        <begin position="91"/>
        <end position="169"/>
    </location>
</feature>
<protein>
    <recommendedName>
        <fullName evidence="5">Large ribosomal subunit protein uL6</fullName>
    </recommendedName>
</protein>
<comment type="caution">
    <text evidence="9">The sequence shown here is derived from an EMBL/GenBank/DDBJ whole genome shotgun (WGS) entry which is preliminary data.</text>
</comment>
<comment type="subunit">
    <text evidence="5">Part of the 50S ribosomal subunit.</text>
</comment>
<gene>
    <name evidence="5" type="primary">rplF</name>
    <name evidence="9" type="ORF">ENV67_07750</name>
</gene>
<dbReference type="AlphaFoldDB" id="A0A7C4U953"/>
<keyword evidence="2 5" id="KW-0694">RNA-binding</keyword>
<dbReference type="PIRSF" id="PIRSF002162">
    <property type="entry name" value="Ribosomal_L6"/>
    <property type="match status" value="1"/>
</dbReference>
<dbReference type="InterPro" id="IPR036789">
    <property type="entry name" value="Ribosomal_uL6-like_a/b-dom_sf"/>
</dbReference>
<comment type="similarity">
    <text evidence="5 6">Belongs to the universal ribosomal protein uL6 family.</text>
</comment>
<feature type="domain" description="Large ribosomal subunit protein uL6 alpha-beta" evidence="8">
    <location>
        <begin position="11"/>
        <end position="82"/>
    </location>
</feature>
<evidence type="ECO:0000259" key="8">
    <source>
        <dbReference type="Pfam" id="PF00347"/>
    </source>
</evidence>
<name>A0A7C4U953_UNCW3</name>
<dbReference type="SUPFAM" id="SSF56053">
    <property type="entry name" value="Ribosomal protein L6"/>
    <property type="match status" value="2"/>
</dbReference>
<dbReference type="Gene3D" id="3.90.930.12">
    <property type="entry name" value="Ribosomal protein L6, alpha-beta domain"/>
    <property type="match status" value="2"/>
</dbReference>
<keyword evidence="3 5" id="KW-0689">Ribosomal protein</keyword>
<sequence>MSRIGKKPIPIPENVKVEVNGNRVKVKGKLGEIEKTFPPDIKIEIKDNNIVCTRKDDSKKQKELHGLTRAIINNMIKGVQEGFKKILEIHGMGYKAEMQGKNVKLFLGYSHPITVTPIEGVELKVEIDENTKIPQVIVSGIDKEKVGLMAAMIRSYRKPEPYKGKGIRYKNEQIRKKEVKKGV</sequence>
<dbReference type="PANTHER" id="PTHR11655">
    <property type="entry name" value="60S/50S RIBOSOMAL PROTEIN L6/L9"/>
    <property type="match status" value="1"/>
</dbReference>
<dbReference type="EMBL" id="DTHG01000095">
    <property type="protein sequence ID" value="HGW92415.1"/>
    <property type="molecule type" value="Genomic_DNA"/>
</dbReference>
<dbReference type="GO" id="GO:0022625">
    <property type="term" value="C:cytosolic large ribosomal subunit"/>
    <property type="evidence" value="ECO:0007669"/>
    <property type="project" value="UniProtKB-UniRule"/>
</dbReference>
<proteinExistence type="inferred from homology"/>
<dbReference type="NCBIfam" id="TIGR03654">
    <property type="entry name" value="L6_bact"/>
    <property type="match status" value="1"/>
</dbReference>
<evidence type="ECO:0000256" key="7">
    <source>
        <dbReference type="RuleBase" id="RU003870"/>
    </source>
</evidence>
<organism evidence="9">
    <name type="scientific">candidate division WOR-3 bacterium</name>
    <dbReference type="NCBI Taxonomy" id="2052148"/>
    <lineage>
        <taxon>Bacteria</taxon>
        <taxon>Bacteria division WOR-3</taxon>
    </lineage>
</organism>
<dbReference type="PRINTS" id="PR00059">
    <property type="entry name" value="RIBOSOMALL6"/>
</dbReference>
<evidence type="ECO:0000256" key="2">
    <source>
        <dbReference type="ARBA" id="ARBA00022884"/>
    </source>
</evidence>
<dbReference type="FunFam" id="3.90.930.12:FF:000002">
    <property type="entry name" value="50S ribosomal protein L6"/>
    <property type="match status" value="1"/>
</dbReference>
<evidence type="ECO:0000256" key="6">
    <source>
        <dbReference type="RuleBase" id="RU003869"/>
    </source>
</evidence>
<keyword evidence="1 5" id="KW-0699">rRNA-binding</keyword>
<dbReference type="Pfam" id="PF00347">
    <property type="entry name" value="Ribosomal_L6"/>
    <property type="match status" value="2"/>
</dbReference>
<comment type="function">
    <text evidence="5 7">This protein binds to the 23S rRNA, and is important in its secondary structure. It is located near the subunit interface in the base of the L7/L12 stalk, and near the tRNA binding site of the peptidyltransferase center.</text>
</comment>
<evidence type="ECO:0000256" key="3">
    <source>
        <dbReference type="ARBA" id="ARBA00022980"/>
    </source>
</evidence>
<dbReference type="PANTHER" id="PTHR11655:SF14">
    <property type="entry name" value="LARGE RIBOSOMAL SUBUNIT PROTEIN UL6M"/>
    <property type="match status" value="1"/>
</dbReference>